<feature type="domain" description="Nucleolar protein 11 C-terminal" evidence="8">
    <location>
        <begin position="493"/>
        <end position="716"/>
    </location>
</feature>
<comment type="subcellular location">
    <subcellularLocation>
        <location evidence="1">Nucleus</location>
        <location evidence="1">Nucleolus</location>
    </subcellularLocation>
</comment>
<reference evidence="10" key="1">
    <citation type="submission" date="2025-08" db="UniProtKB">
        <authorList>
            <consortium name="RefSeq"/>
        </authorList>
    </citation>
    <scope>IDENTIFICATION</scope>
</reference>
<dbReference type="InterPro" id="IPR048897">
    <property type="entry name" value="Nol11_C"/>
</dbReference>
<evidence type="ECO:0000313" key="10">
    <source>
        <dbReference type="RefSeq" id="XP_031575207.1"/>
    </source>
</evidence>
<keyword evidence="5" id="KW-0804">Transcription</keyword>
<evidence type="ECO:0000256" key="1">
    <source>
        <dbReference type="ARBA" id="ARBA00004604"/>
    </source>
</evidence>
<organism evidence="9 10">
    <name type="scientific">Actinia tenebrosa</name>
    <name type="common">Australian red waratah sea anemone</name>
    <dbReference type="NCBI Taxonomy" id="6105"/>
    <lineage>
        <taxon>Eukaryota</taxon>
        <taxon>Metazoa</taxon>
        <taxon>Cnidaria</taxon>
        <taxon>Anthozoa</taxon>
        <taxon>Hexacorallia</taxon>
        <taxon>Actiniaria</taxon>
        <taxon>Actiniidae</taxon>
        <taxon>Actinia</taxon>
    </lineage>
</organism>
<keyword evidence="6" id="KW-0539">Nucleus</keyword>
<dbReference type="Pfam" id="PF20998">
    <property type="entry name" value="Nol11_C"/>
    <property type="match status" value="1"/>
</dbReference>
<dbReference type="Pfam" id="PF08168">
    <property type="entry name" value="NOL11_N"/>
    <property type="match status" value="1"/>
</dbReference>
<gene>
    <name evidence="10" type="primary">LOC116308842</name>
</gene>
<sequence>MADVSRCFLLCKGFQKDSLLGIEKHCNKNHVILTFKDRGVVVYDLENNKLVLSLPVQQRREFTSAVVQDPESRKYVGIIENVNICQWHENAEDLVDCQQIKVDKPVFKILVSSTCSLGPVVVFHDGTWSLLSNCNTITTRKTRRQSTAVTQRVLTCKLLKYNNIPLVCMAKHKENRLIVSVSRLVADKDAQCTTEWTIDAPAKNEELLSCCFQEFGNFNFVSLWSEGSLCITELKDVLERFMHQEQNRLTCRCINKINKGPKICNKTRHQKSVVMETLDSTHVCLCYGSNTENNLQDAIYIYETKFGTKQASITLEKLNTDGGTTEGPLDVEHMLCTEGYVCMAVDNCVAACSCTVKESSLATALGKMAPRTSRTNGTDGLTSIRPLLCIPQLPDPSKDLKDWMELMQTEQSTEETVLQKLTSPKKIKSPKEFHTELRKYLDSKYSMDNVVDTVKKAPLKSKDKLKGKYRLSQHFVLTVLSQCLEETTSWPNEALSCLIQTRCIPGSASADLLKRLTEKNEIDMILKCLNNIQGIPESSLVSCLQYVLESNDSVFGDEQDDSSAGNTEEDSVGDGCPFGEKRSNLLCHLLSYPVNDVFIQDSIKKMNSSQVMALLKFLVCVIKSAPRSSFARKGSSLDYPTALDWTGWIINAHYTALVLNSNLQGLLLDLHSCVQDQVTLLEMLGELEGFLEQYKNKHPLPAKENVGLYSVEMLEL</sequence>
<dbReference type="InParanoid" id="A0A6P8J638"/>
<dbReference type="PANTHER" id="PTHR15633">
    <property type="entry name" value="NUCLEOLAR PROTEIN 11"/>
    <property type="match status" value="1"/>
</dbReference>
<dbReference type="AlphaFoldDB" id="A0A6P8J638"/>
<dbReference type="KEGG" id="aten:116308842"/>
<dbReference type="GO" id="GO:0005730">
    <property type="term" value="C:nucleolus"/>
    <property type="evidence" value="ECO:0007669"/>
    <property type="project" value="UniProtKB-SubCell"/>
</dbReference>
<evidence type="ECO:0000256" key="4">
    <source>
        <dbReference type="ARBA" id="ARBA00023159"/>
    </source>
</evidence>
<keyword evidence="4" id="KW-0010">Activator</keyword>
<evidence type="ECO:0000256" key="6">
    <source>
        <dbReference type="ARBA" id="ARBA00023242"/>
    </source>
</evidence>
<name>A0A6P8J638_ACTTE</name>
<feature type="domain" description="Nucleolar protein 11 N-terminal" evidence="7">
    <location>
        <begin position="5"/>
        <end position="316"/>
    </location>
</feature>
<evidence type="ECO:0000313" key="9">
    <source>
        <dbReference type="Proteomes" id="UP000515163"/>
    </source>
</evidence>
<dbReference type="GO" id="GO:0030490">
    <property type="term" value="P:maturation of SSU-rRNA"/>
    <property type="evidence" value="ECO:0007669"/>
    <property type="project" value="InterPro"/>
</dbReference>
<keyword evidence="2" id="KW-0698">rRNA processing</keyword>
<dbReference type="OrthoDB" id="6502630at2759"/>
<keyword evidence="9" id="KW-1185">Reference proteome</keyword>
<evidence type="ECO:0000256" key="2">
    <source>
        <dbReference type="ARBA" id="ARBA00022552"/>
    </source>
</evidence>
<evidence type="ECO:0000259" key="8">
    <source>
        <dbReference type="Pfam" id="PF20998"/>
    </source>
</evidence>
<evidence type="ECO:0000256" key="5">
    <source>
        <dbReference type="ARBA" id="ARBA00023163"/>
    </source>
</evidence>
<dbReference type="InterPro" id="IPR042859">
    <property type="entry name" value="NOL11"/>
</dbReference>
<evidence type="ECO:0000259" key="7">
    <source>
        <dbReference type="Pfam" id="PF08168"/>
    </source>
</evidence>
<keyword evidence="3" id="KW-0805">Transcription regulation</keyword>
<evidence type="ECO:0000256" key="3">
    <source>
        <dbReference type="ARBA" id="ARBA00023015"/>
    </source>
</evidence>
<accession>A0A6P8J638</accession>
<proteinExistence type="predicted"/>
<dbReference type="GO" id="GO:0003723">
    <property type="term" value="F:RNA binding"/>
    <property type="evidence" value="ECO:0007669"/>
    <property type="project" value="TreeGrafter"/>
</dbReference>
<dbReference type="Proteomes" id="UP000515163">
    <property type="component" value="Unplaced"/>
</dbReference>
<dbReference type="RefSeq" id="XP_031575207.1">
    <property type="nucleotide sequence ID" value="XM_031719347.1"/>
</dbReference>
<dbReference type="GeneID" id="116308842"/>
<protein>
    <submittedName>
        <fullName evidence="10">Nucleolar protein 11-like isoform X1</fullName>
    </submittedName>
</protein>
<dbReference type="PANTHER" id="PTHR15633:SF2">
    <property type="entry name" value="NUCLEOLAR PROTEIN 11"/>
    <property type="match status" value="1"/>
</dbReference>
<dbReference type="FunCoup" id="A0A6P8J638">
    <property type="interactions" value="2267"/>
</dbReference>
<dbReference type="InterPro" id="IPR012584">
    <property type="entry name" value="NOL11_N"/>
</dbReference>